<evidence type="ECO:0000256" key="6">
    <source>
        <dbReference type="ARBA" id="ARBA00023163"/>
    </source>
</evidence>
<keyword evidence="13" id="KW-1185">Reference proteome</keyword>
<keyword evidence="6" id="KW-0804">Transcription</keyword>
<dbReference type="FunFam" id="1.20.5.170:FF:000019">
    <property type="entry name" value="BZIP family transcription factor"/>
    <property type="match status" value="1"/>
</dbReference>
<gene>
    <name evidence="12" type="ORF">RGQ29_022802</name>
</gene>
<dbReference type="GO" id="GO:0005634">
    <property type="term" value="C:nucleus"/>
    <property type="evidence" value="ECO:0007669"/>
    <property type="project" value="UniProtKB-SubCell"/>
</dbReference>
<proteinExistence type="inferred from homology"/>
<dbReference type="PROSITE" id="PS50217">
    <property type="entry name" value="BZIP"/>
    <property type="match status" value="1"/>
</dbReference>
<evidence type="ECO:0000256" key="2">
    <source>
        <dbReference type="ARBA" id="ARBA00007163"/>
    </source>
</evidence>
<evidence type="ECO:0000259" key="11">
    <source>
        <dbReference type="PROSITE" id="PS51806"/>
    </source>
</evidence>
<evidence type="ECO:0000256" key="4">
    <source>
        <dbReference type="ARBA" id="ARBA00023125"/>
    </source>
</evidence>
<dbReference type="SMART" id="SM00338">
    <property type="entry name" value="BRLZ"/>
    <property type="match status" value="1"/>
</dbReference>
<dbReference type="PANTHER" id="PTHR45693">
    <property type="entry name" value="TRANSCRIPTION FACTOR TGA9"/>
    <property type="match status" value="1"/>
</dbReference>
<dbReference type="InterPro" id="IPR004827">
    <property type="entry name" value="bZIP"/>
</dbReference>
<keyword evidence="5" id="KW-0010">Activator</keyword>
<evidence type="ECO:0000256" key="7">
    <source>
        <dbReference type="ARBA" id="ARBA00023242"/>
    </source>
</evidence>
<dbReference type="Pfam" id="PF14144">
    <property type="entry name" value="DOG1"/>
    <property type="match status" value="1"/>
</dbReference>
<dbReference type="PROSITE" id="PS51806">
    <property type="entry name" value="DOG1"/>
    <property type="match status" value="1"/>
</dbReference>
<dbReference type="PANTHER" id="PTHR45693:SF36">
    <property type="entry name" value="TRANSCRIPTION FACTOR TGA4"/>
    <property type="match status" value="1"/>
</dbReference>
<name>A0AAN7IT37_QUERU</name>
<evidence type="ECO:0000256" key="1">
    <source>
        <dbReference type="ARBA" id="ARBA00004123"/>
    </source>
</evidence>
<feature type="coiled-coil region" evidence="8">
    <location>
        <begin position="96"/>
        <end position="123"/>
    </location>
</feature>
<dbReference type="GO" id="GO:0006351">
    <property type="term" value="P:DNA-templated transcription"/>
    <property type="evidence" value="ECO:0007669"/>
    <property type="project" value="InterPro"/>
</dbReference>
<dbReference type="Pfam" id="PF00170">
    <property type="entry name" value="bZIP_1"/>
    <property type="match status" value="1"/>
</dbReference>
<dbReference type="GO" id="GO:0000976">
    <property type="term" value="F:transcription cis-regulatory region binding"/>
    <property type="evidence" value="ECO:0007669"/>
    <property type="project" value="UniProtKB-ARBA"/>
</dbReference>
<dbReference type="EMBL" id="JAXUIC010000006">
    <property type="protein sequence ID" value="KAK4585281.1"/>
    <property type="molecule type" value="Genomic_DNA"/>
</dbReference>
<protein>
    <submittedName>
        <fullName evidence="12">Uncharacterized protein</fullName>
    </submittedName>
</protein>
<keyword evidence="7" id="KW-0539">Nucleus</keyword>
<accession>A0AAN7IT37</accession>
<dbReference type="Proteomes" id="UP001324115">
    <property type="component" value="Unassembled WGS sequence"/>
</dbReference>
<dbReference type="AlphaFoldDB" id="A0AAN7IT37"/>
<comment type="similarity">
    <text evidence="2">Belongs to the bZIP family.</text>
</comment>
<organism evidence="12 13">
    <name type="scientific">Quercus rubra</name>
    <name type="common">Northern red oak</name>
    <name type="synonym">Quercus borealis</name>
    <dbReference type="NCBI Taxonomy" id="3512"/>
    <lineage>
        <taxon>Eukaryota</taxon>
        <taxon>Viridiplantae</taxon>
        <taxon>Streptophyta</taxon>
        <taxon>Embryophyta</taxon>
        <taxon>Tracheophyta</taxon>
        <taxon>Spermatophyta</taxon>
        <taxon>Magnoliopsida</taxon>
        <taxon>eudicotyledons</taxon>
        <taxon>Gunneridae</taxon>
        <taxon>Pentapetalae</taxon>
        <taxon>rosids</taxon>
        <taxon>fabids</taxon>
        <taxon>Fagales</taxon>
        <taxon>Fagaceae</taxon>
        <taxon>Quercus</taxon>
    </lineage>
</organism>
<comment type="caution">
    <text evidence="12">The sequence shown here is derived from an EMBL/GenBank/DDBJ whole genome shotgun (WGS) entry which is preliminary data.</text>
</comment>
<sequence length="361" mass="40760">MNSTSAQFVTTRRIGVYEPIHQISTWGENFKSHGNLNTSSSLILEDTKLDNQSEDASHGTMAPSNQYDQEASKPADKVLRRLAQNREAARKSRLRKKAYVQQLETSRLKLIQLEQELERARHQGLYMAGGLDASHLGFSGTVNSGITAFEMEYGHWVEEQNKQIGDLRTALNAPISDVELRMLVENGLEHYTKFFRMKGSAASADVFYVMSGMWKTSAERFFSWIGGFRPSDLLKVLLPQLDPMTDQQLVEVYNLQQSCQQAEDALTQGMEKLQQTLAETVAAGRLVEDSYLPHVASAMEKLESLVGFVNQADHLRQEALQQMYRILTVRQAARGLLALGEYFQRLRALSSLWATRPREPA</sequence>
<feature type="domain" description="BZIP" evidence="10">
    <location>
        <begin position="75"/>
        <end position="119"/>
    </location>
</feature>
<dbReference type="InterPro" id="IPR046347">
    <property type="entry name" value="bZIP_sf"/>
</dbReference>
<keyword evidence="3" id="KW-0805">Transcription regulation</keyword>
<dbReference type="InterPro" id="IPR025422">
    <property type="entry name" value="TGA_domain"/>
</dbReference>
<keyword evidence="4" id="KW-0238">DNA-binding</keyword>
<dbReference type="PROSITE" id="PS00036">
    <property type="entry name" value="BZIP_BASIC"/>
    <property type="match status" value="1"/>
</dbReference>
<dbReference type="GO" id="GO:0003700">
    <property type="term" value="F:DNA-binding transcription factor activity"/>
    <property type="evidence" value="ECO:0007669"/>
    <property type="project" value="InterPro"/>
</dbReference>
<feature type="region of interest" description="Disordered" evidence="9">
    <location>
        <begin position="50"/>
        <end position="74"/>
    </location>
</feature>
<evidence type="ECO:0000256" key="5">
    <source>
        <dbReference type="ARBA" id="ARBA00023159"/>
    </source>
</evidence>
<feature type="domain" description="DOG1" evidence="11">
    <location>
        <begin position="146"/>
        <end position="356"/>
    </location>
</feature>
<dbReference type="SUPFAM" id="SSF57959">
    <property type="entry name" value="Leucine zipper domain"/>
    <property type="match status" value="1"/>
</dbReference>
<comment type="subcellular location">
    <subcellularLocation>
        <location evidence="1">Nucleus</location>
    </subcellularLocation>
</comment>
<keyword evidence="8" id="KW-0175">Coiled coil</keyword>
<dbReference type="Gene3D" id="1.20.5.170">
    <property type="match status" value="1"/>
</dbReference>
<evidence type="ECO:0000313" key="13">
    <source>
        <dbReference type="Proteomes" id="UP001324115"/>
    </source>
</evidence>
<evidence type="ECO:0000256" key="9">
    <source>
        <dbReference type="SAM" id="MobiDB-lite"/>
    </source>
</evidence>
<evidence type="ECO:0000256" key="3">
    <source>
        <dbReference type="ARBA" id="ARBA00023015"/>
    </source>
</evidence>
<dbReference type="EMBL" id="JAXUIC010000006">
    <property type="protein sequence ID" value="KAK4585280.1"/>
    <property type="molecule type" value="Genomic_DNA"/>
</dbReference>
<evidence type="ECO:0000259" key="10">
    <source>
        <dbReference type="PROSITE" id="PS50217"/>
    </source>
</evidence>
<reference evidence="12 13" key="1">
    <citation type="journal article" date="2023" name="G3 (Bethesda)">
        <title>A haplotype-resolved chromosome-scale genome for Quercus rubra L. provides insights into the genetics of adaptive traits for red oak species.</title>
        <authorList>
            <person name="Kapoor B."/>
            <person name="Jenkins J."/>
            <person name="Schmutz J."/>
            <person name="Zhebentyayeva T."/>
            <person name="Kuelheim C."/>
            <person name="Coggeshall M."/>
            <person name="Heim C."/>
            <person name="Lasky J.R."/>
            <person name="Leites L."/>
            <person name="Islam-Faridi N."/>
            <person name="Romero-Severson J."/>
            <person name="DeLeo V.L."/>
            <person name="Lucas S.M."/>
            <person name="Lazic D."/>
            <person name="Gailing O."/>
            <person name="Carlson J."/>
            <person name="Staton M."/>
        </authorList>
    </citation>
    <scope>NUCLEOTIDE SEQUENCE [LARGE SCALE GENOMIC DNA]</scope>
    <source>
        <strain evidence="12">Pseudo-F2</strain>
    </source>
</reference>
<evidence type="ECO:0000313" key="12">
    <source>
        <dbReference type="EMBL" id="KAK4585280.1"/>
    </source>
</evidence>
<evidence type="ECO:0000256" key="8">
    <source>
        <dbReference type="SAM" id="Coils"/>
    </source>
</evidence>